<dbReference type="PRINTS" id="PR00598">
    <property type="entry name" value="HTHMARR"/>
</dbReference>
<name>A0A4R3Z6A6_9FIRM</name>
<dbReference type="PANTHER" id="PTHR42756">
    <property type="entry name" value="TRANSCRIPTIONAL REGULATOR, MARR"/>
    <property type="match status" value="1"/>
</dbReference>
<proteinExistence type="predicted"/>
<keyword evidence="6" id="KW-1185">Reference proteome</keyword>
<dbReference type="PROSITE" id="PS01117">
    <property type="entry name" value="HTH_MARR_1"/>
    <property type="match status" value="1"/>
</dbReference>
<reference evidence="5 6" key="1">
    <citation type="submission" date="2019-03" db="EMBL/GenBank/DDBJ databases">
        <title>Genomic Encyclopedia of Type Strains, Phase IV (KMG-IV): sequencing the most valuable type-strain genomes for metagenomic binning, comparative biology and taxonomic classification.</title>
        <authorList>
            <person name="Goeker M."/>
        </authorList>
    </citation>
    <scope>NUCLEOTIDE SEQUENCE [LARGE SCALE GENOMIC DNA]</scope>
    <source>
        <strain evidence="5 6">DSM 29487</strain>
    </source>
</reference>
<sequence length="142" mass="16861">MKHENFSRIMEELRTVHKLSTKLVASRFHNLTPEQAKLMFLIHDNKMNQKEIAQKLHITEATLSVRIKRLVDSGLVEREIDSQDKRNNKIVLSPQGEETLNGMQKEFDYVYEVICREMTQEDFETVLNIIKRMQKNIKEEME</sequence>
<keyword evidence="3" id="KW-0804">Transcription</keyword>
<dbReference type="GO" id="GO:0003700">
    <property type="term" value="F:DNA-binding transcription factor activity"/>
    <property type="evidence" value="ECO:0007669"/>
    <property type="project" value="InterPro"/>
</dbReference>
<evidence type="ECO:0000259" key="4">
    <source>
        <dbReference type="PROSITE" id="PS50995"/>
    </source>
</evidence>
<dbReference type="PANTHER" id="PTHR42756:SF1">
    <property type="entry name" value="TRANSCRIPTIONAL REPRESSOR OF EMRAB OPERON"/>
    <property type="match status" value="1"/>
</dbReference>
<keyword evidence="1" id="KW-0805">Transcription regulation</keyword>
<evidence type="ECO:0000256" key="3">
    <source>
        <dbReference type="ARBA" id="ARBA00023163"/>
    </source>
</evidence>
<dbReference type="AlphaFoldDB" id="A0A4R3Z6A6"/>
<dbReference type="RefSeq" id="WP_066444911.1">
    <property type="nucleotide sequence ID" value="NZ_CAUWFI010000002.1"/>
</dbReference>
<feature type="domain" description="HTH marR-type" evidence="4">
    <location>
        <begin position="1"/>
        <end position="135"/>
    </location>
</feature>
<comment type="caution">
    <text evidence="5">The sequence shown here is derived from an EMBL/GenBank/DDBJ whole genome shotgun (WGS) entry which is preliminary data.</text>
</comment>
<dbReference type="GeneID" id="98913836"/>
<evidence type="ECO:0000313" key="6">
    <source>
        <dbReference type="Proteomes" id="UP000295515"/>
    </source>
</evidence>
<evidence type="ECO:0000256" key="2">
    <source>
        <dbReference type="ARBA" id="ARBA00023125"/>
    </source>
</evidence>
<dbReference type="PROSITE" id="PS50995">
    <property type="entry name" value="HTH_MARR_2"/>
    <property type="match status" value="1"/>
</dbReference>
<evidence type="ECO:0000313" key="5">
    <source>
        <dbReference type="EMBL" id="TCW02708.1"/>
    </source>
</evidence>
<keyword evidence="2 5" id="KW-0238">DNA-binding</keyword>
<dbReference type="EMBL" id="SMCQ01000001">
    <property type="protein sequence ID" value="TCW02708.1"/>
    <property type="molecule type" value="Genomic_DNA"/>
</dbReference>
<accession>A0A4R3Z6A6</accession>
<dbReference type="Gene3D" id="1.10.10.10">
    <property type="entry name" value="Winged helix-like DNA-binding domain superfamily/Winged helix DNA-binding domain"/>
    <property type="match status" value="1"/>
</dbReference>
<dbReference type="Pfam" id="PF01047">
    <property type="entry name" value="MarR"/>
    <property type="match status" value="1"/>
</dbReference>
<dbReference type="InterPro" id="IPR036388">
    <property type="entry name" value="WH-like_DNA-bd_sf"/>
</dbReference>
<gene>
    <name evidence="5" type="ORF">EDD60_1015</name>
</gene>
<dbReference type="CDD" id="cd00090">
    <property type="entry name" value="HTH_ARSR"/>
    <property type="match status" value="1"/>
</dbReference>
<protein>
    <submittedName>
        <fullName evidence="5">DNA-binding MarR family transcriptional regulator</fullName>
    </submittedName>
</protein>
<organism evidence="5 6">
    <name type="scientific">Longibaculum muris</name>
    <dbReference type="NCBI Taxonomy" id="1796628"/>
    <lineage>
        <taxon>Bacteria</taxon>
        <taxon>Bacillati</taxon>
        <taxon>Bacillota</taxon>
        <taxon>Erysipelotrichia</taxon>
        <taxon>Erysipelotrichales</taxon>
        <taxon>Coprobacillaceae</taxon>
        <taxon>Longibaculum</taxon>
    </lineage>
</organism>
<dbReference type="GO" id="GO:0003677">
    <property type="term" value="F:DNA binding"/>
    <property type="evidence" value="ECO:0007669"/>
    <property type="project" value="UniProtKB-KW"/>
</dbReference>
<dbReference type="InterPro" id="IPR036390">
    <property type="entry name" value="WH_DNA-bd_sf"/>
</dbReference>
<dbReference type="SUPFAM" id="SSF46785">
    <property type="entry name" value="Winged helix' DNA-binding domain"/>
    <property type="match status" value="1"/>
</dbReference>
<evidence type="ECO:0000256" key="1">
    <source>
        <dbReference type="ARBA" id="ARBA00023015"/>
    </source>
</evidence>
<dbReference type="InterPro" id="IPR000835">
    <property type="entry name" value="HTH_MarR-typ"/>
</dbReference>
<dbReference type="SMART" id="SM00347">
    <property type="entry name" value="HTH_MARR"/>
    <property type="match status" value="1"/>
</dbReference>
<dbReference type="Proteomes" id="UP000295515">
    <property type="component" value="Unassembled WGS sequence"/>
</dbReference>
<dbReference type="InterPro" id="IPR011991">
    <property type="entry name" value="ArsR-like_HTH"/>
</dbReference>
<dbReference type="InterPro" id="IPR023187">
    <property type="entry name" value="Tscrpt_reg_MarR-type_CS"/>
</dbReference>